<evidence type="ECO:0000313" key="3">
    <source>
        <dbReference type="Proteomes" id="UP000005239"/>
    </source>
</evidence>
<organism evidence="2 3">
    <name type="scientific">Pristionchus pacificus</name>
    <name type="common">Parasitic nematode worm</name>
    <dbReference type="NCBI Taxonomy" id="54126"/>
    <lineage>
        <taxon>Eukaryota</taxon>
        <taxon>Metazoa</taxon>
        <taxon>Ecdysozoa</taxon>
        <taxon>Nematoda</taxon>
        <taxon>Chromadorea</taxon>
        <taxon>Rhabditida</taxon>
        <taxon>Rhabditina</taxon>
        <taxon>Diplogasteromorpha</taxon>
        <taxon>Diplogasteroidea</taxon>
        <taxon>Neodiplogasteridae</taxon>
        <taxon>Pristionchus</taxon>
    </lineage>
</organism>
<dbReference type="Gene3D" id="1.20.1070.10">
    <property type="entry name" value="Rhodopsin 7-helix transmembrane proteins"/>
    <property type="match status" value="1"/>
</dbReference>
<keyword evidence="3" id="KW-1185">Reference proteome</keyword>
<dbReference type="AlphaFoldDB" id="A0A2A6C4C1"/>
<comment type="similarity">
    <text evidence="1">Belongs to the nematode receptor-like protein sre family.</text>
</comment>
<dbReference type="InterPro" id="IPR052860">
    <property type="entry name" value="NRL-GPCR1"/>
</dbReference>
<reference evidence="3" key="1">
    <citation type="journal article" date="2008" name="Nat. Genet.">
        <title>The Pristionchus pacificus genome provides a unique perspective on nematode lifestyle and parasitism.</title>
        <authorList>
            <person name="Dieterich C."/>
            <person name="Clifton S.W."/>
            <person name="Schuster L.N."/>
            <person name="Chinwalla A."/>
            <person name="Delehaunty K."/>
            <person name="Dinkelacker I."/>
            <person name="Fulton L."/>
            <person name="Fulton R."/>
            <person name="Godfrey J."/>
            <person name="Minx P."/>
            <person name="Mitreva M."/>
            <person name="Roeseler W."/>
            <person name="Tian H."/>
            <person name="Witte H."/>
            <person name="Yang S.P."/>
            <person name="Wilson R.K."/>
            <person name="Sommer R.J."/>
        </authorList>
    </citation>
    <scope>NUCLEOTIDE SEQUENCE [LARGE SCALE GENOMIC DNA]</scope>
    <source>
        <strain evidence="3">PS312</strain>
    </source>
</reference>
<dbReference type="EnsemblMetazoa" id="PPA06048.1">
    <property type="protein sequence ID" value="PPA06048.1"/>
    <property type="gene ID" value="WBGene00095602"/>
</dbReference>
<dbReference type="Pfam" id="PF03125">
    <property type="entry name" value="Sre"/>
    <property type="match status" value="1"/>
</dbReference>
<sequence length="326" mass="38409">MSKRYTVFLHRNVTDEYSPIFECIYATEVSILLLFLFVAPFPIWIALKAQPVHRNLRYAFALAAVQGIFGTTSRLALLFAHMINITLERLVATLFWSWYEKQGRSTILVLIITLAILEFFAVWSACPFQTAYYQHNGSSGRNWRLGTYLEFVVSKAIVHKGFAILYRYNIHELRRIRKDACFDKYSLNRTYQLRENVSMMRMLIRIAGPTVILNAPAFVFYTVHLLIPKNIGYDLIRYLAIAMYDYWITVYSVIMALAFPFFERRFRRLVNKAPIIGFIMPRNVRITPSDRFDDFSTKYVAEDHEQTTDHYFNWLKKDLNKASKYK</sequence>
<accession>A0A8R1U8A4</accession>
<dbReference type="GO" id="GO:0007606">
    <property type="term" value="P:sensory perception of chemical stimulus"/>
    <property type="evidence" value="ECO:0007669"/>
    <property type="project" value="InterPro"/>
</dbReference>
<evidence type="ECO:0000256" key="1">
    <source>
        <dbReference type="ARBA" id="ARBA00006803"/>
    </source>
</evidence>
<protein>
    <submittedName>
        <fullName evidence="2">G protein-coupled receptor</fullName>
    </submittedName>
</protein>
<name>A0A2A6C4C1_PRIPA</name>
<dbReference type="PANTHER" id="PTHR47521">
    <property type="entry name" value="SERPENTINE RECEPTOR, CLASS E (EPSILON)-RELATED"/>
    <property type="match status" value="1"/>
</dbReference>
<dbReference type="GO" id="GO:0016020">
    <property type="term" value="C:membrane"/>
    <property type="evidence" value="ECO:0007669"/>
    <property type="project" value="InterPro"/>
</dbReference>
<gene>
    <name evidence="2" type="primary">WBGene00095602</name>
</gene>
<reference evidence="2" key="2">
    <citation type="submission" date="2022-06" db="UniProtKB">
        <authorList>
            <consortium name="EnsemblMetazoa"/>
        </authorList>
    </citation>
    <scope>IDENTIFICATION</scope>
    <source>
        <strain evidence="2">PS312</strain>
    </source>
</reference>
<dbReference type="PANTHER" id="PTHR47521:SF7">
    <property type="entry name" value="SERPENTINE RECEPTOR CLASS EPSILON-6"/>
    <property type="match status" value="1"/>
</dbReference>
<accession>A0A2A6C4C1</accession>
<dbReference type="InterPro" id="IPR004151">
    <property type="entry name" value="7TM_GPCR_serpentine_rcpt_Sre"/>
</dbReference>
<evidence type="ECO:0000313" key="2">
    <source>
        <dbReference type="EnsemblMetazoa" id="PPA06048.1"/>
    </source>
</evidence>
<proteinExistence type="inferred from homology"/>
<dbReference type="Proteomes" id="UP000005239">
    <property type="component" value="Unassembled WGS sequence"/>
</dbReference>